<gene>
    <name evidence="2" type="ORF">SK128_022161</name>
</gene>
<name>A0AAN8X5J9_HALRR</name>
<accession>A0AAN8X5J9</accession>
<feature type="region of interest" description="Disordered" evidence="1">
    <location>
        <begin position="102"/>
        <end position="149"/>
    </location>
</feature>
<dbReference type="EMBL" id="JAXCGZ010013220">
    <property type="protein sequence ID" value="KAK7073319.1"/>
    <property type="molecule type" value="Genomic_DNA"/>
</dbReference>
<dbReference type="Proteomes" id="UP001381693">
    <property type="component" value="Unassembled WGS sequence"/>
</dbReference>
<dbReference type="AlphaFoldDB" id="A0AAN8X5J9"/>
<feature type="compositionally biased region" description="Basic residues" evidence="1">
    <location>
        <begin position="103"/>
        <end position="112"/>
    </location>
</feature>
<sequence>MVIADMTDDGNSLESDVSTPKANQEIKVKDFTTNKCFQIKLSFDALETLLREGKVERETDDSFKAEESVLREIEKQSLIEELQALDVNESLSCTASYQEGVRIKRRRGRPRKNTLLPSPHSGPPRMQTYYNMQNTKSKRKSKRKKDEALLDDSTDADYYSEIDQMSLRTKSKRMRQPKVLDDFVTDFESTDEESKLFSFDSPAFHMVKQKRGRGRSQPSLSTKNMESNDILSVCMGYIDKKFSDPELDKNFLDEFQESDEEESDIGVAEGNLSGGSHVSNREDVTPSASRERRNKKVKLKLDEHSKDKPASKQRGRKRSKRPQLPEMAALQDQYIRLLNMLQKSPHCNKVVDLVHGASKFLTEEQLVFFTLQLKAGLNKNLQGVRFSAHEKVLALAIYAHSPETYKWMQSIFHLPTKLILDRWLESIAKTSPDTAKKLMYFIYNKYIFKS</sequence>
<comment type="caution">
    <text evidence="2">The sequence shown here is derived from an EMBL/GenBank/DDBJ whole genome shotgun (WGS) entry which is preliminary data.</text>
</comment>
<organism evidence="2 3">
    <name type="scientific">Halocaridina rubra</name>
    <name type="common">Hawaiian red shrimp</name>
    <dbReference type="NCBI Taxonomy" id="373956"/>
    <lineage>
        <taxon>Eukaryota</taxon>
        <taxon>Metazoa</taxon>
        <taxon>Ecdysozoa</taxon>
        <taxon>Arthropoda</taxon>
        <taxon>Crustacea</taxon>
        <taxon>Multicrustacea</taxon>
        <taxon>Malacostraca</taxon>
        <taxon>Eumalacostraca</taxon>
        <taxon>Eucarida</taxon>
        <taxon>Decapoda</taxon>
        <taxon>Pleocyemata</taxon>
        <taxon>Caridea</taxon>
        <taxon>Atyoidea</taxon>
        <taxon>Atyidae</taxon>
        <taxon>Halocaridina</taxon>
    </lineage>
</organism>
<evidence type="ECO:0000313" key="3">
    <source>
        <dbReference type="Proteomes" id="UP001381693"/>
    </source>
</evidence>
<proteinExistence type="predicted"/>
<feature type="compositionally biased region" description="Basic and acidic residues" evidence="1">
    <location>
        <begin position="299"/>
        <end position="310"/>
    </location>
</feature>
<feature type="compositionally biased region" description="Basic residues" evidence="1">
    <location>
        <begin position="311"/>
        <end position="321"/>
    </location>
</feature>
<reference evidence="2 3" key="1">
    <citation type="submission" date="2023-11" db="EMBL/GenBank/DDBJ databases">
        <title>Halocaridina rubra genome assembly.</title>
        <authorList>
            <person name="Smith C."/>
        </authorList>
    </citation>
    <scope>NUCLEOTIDE SEQUENCE [LARGE SCALE GENOMIC DNA]</scope>
    <source>
        <strain evidence="2">EP-1</strain>
        <tissue evidence="2">Whole</tissue>
    </source>
</reference>
<keyword evidence="3" id="KW-1185">Reference proteome</keyword>
<evidence type="ECO:0000313" key="2">
    <source>
        <dbReference type="EMBL" id="KAK7073319.1"/>
    </source>
</evidence>
<protein>
    <submittedName>
        <fullName evidence="2">Uncharacterized protein</fullName>
    </submittedName>
</protein>
<evidence type="ECO:0000256" key="1">
    <source>
        <dbReference type="SAM" id="MobiDB-lite"/>
    </source>
</evidence>
<feature type="region of interest" description="Disordered" evidence="1">
    <location>
        <begin position="258"/>
        <end position="325"/>
    </location>
</feature>